<accession>A0A381QCE1</accession>
<dbReference type="PANTHER" id="PTHR43586:SF15">
    <property type="entry name" value="BLR3095 PROTEIN"/>
    <property type="match status" value="1"/>
</dbReference>
<gene>
    <name evidence="2" type="ORF">METZ01_LOCUS28591</name>
</gene>
<evidence type="ECO:0000313" key="2">
    <source>
        <dbReference type="EMBL" id="SUZ75737.1"/>
    </source>
</evidence>
<dbReference type="PANTHER" id="PTHR43586">
    <property type="entry name" value="CYSTEINE DESULFURASE"/>
    <property type="match status" value="1"/>
</dbReference>
<name>A0A381QCE1_9ZZZZ</name>
<dbReference type="InterPro" id="IPR015422">
    <property type="entry name" value="PyrdxlP-dep_Trfase_small"/>
</dbReference>
<dbReference type="InterPro" id="IPR000192">
    <property type="entry name" value="Aminotrans_V_dom"/>
</dbReference>
<protein>
    <recommendedName>
        <fullName evidence="1">Aminotransferase class V domain-containing protein</fullName>
    </recommendedName>
</protein>
<dbReference type="InterPro" id="IPR015421">
    <property type="entry name" value="PyrdxlP-dep_Trfase_major"/>
</dbReference>
<dbReference type="Gene3D" id="3.90.1150.10">
    <property type="entry name" value="Aspartate Aminotransferase, domain 1"/>
    <property type="match status" value="1"/>
</dbReference>
<dbReference type="EMBL" id="UINC01001257">
    <property type="protein sequence ID" value="SUZ75737.1"/>
    <property type="molecule type" value="Genomic_DNA"/>
</dbReference>
<sequence length="379" mass="40385">MISSLVPRSDYPTLEESTYLNQASLGLIGRPAVEAMHGFLDDVAQHGNRFMSDQDEVAYFESLRTHAAQFLSSDAGWIAIVGGASELLGQLPYLLEPESGSRVLAVSTDFPAVTRPWLRLAERGGCELCFVDDVSTDDLTDTLIDAVDERTSVLAVSQVQYATGSILDIPRLREATRCVGANLIVDATQAAGAVSVDVSAWGAEVVVCSGYKWLGGHGGVAIAAVSPSLLVDNPPLPGWMGAPEPFGFDATSLLVATDARRFTQSTMSYVSMAGLTVSLNQLLLLEAKRIEAHAEALASLLVNKLAASGWHPFRNPGDASASPHIISIAHETRNYEAATAMLREQGIVCGTRGGRIRVSLAPYNDENDVQLLVETLVSS</sequence>
<dbReference type="InterPro" id="IPR015424">
    <property type="entry name" value="PyrdxlP-dep_Trfase"/>
</dbReference>
<dbReference type="Gene3D" id="3.40.640.10">
    <property type="entry name" value="Type I PLP-dependent aspartate aminotransferase-like (Major domain)"/>
    <property type="match status" value="1"/>
</dbReference>
<reference evidence="2" key="1">
    <citation type="submission" date="2018-05" db="EMBL/GenBank/DDBJ databases">
        <authorList>
            <person name="Lanie J.A."/>
            <person name="Ng W.-L."/>
            <person name="Kazmierczak K.M."/>
            <person name="Andrzejewski T.M."/>
            <person name="Davidsen T.M."/>
            <person name="Wayne K.J."/>
            <person name="Tettelin H."/>
            <person name="Glass J.I."/>
            <person name="Rusch D."/>
            <person name="Podicherti R."/>
            <person name="Tsui H.-C.T."/>
            <person name="Winkler M.E."/>
        </authorList>
    </citation>
    <scope>NUCLEOTIDE SEQUENCE</scope>
</reference>
<proteinExistence type="predicted"/>
<evidence type="ECO:0000259" key="1">
    <source>
        <dbReference type="Pfam" id="PF00266"/>
    </source>
</evidence>
<organism evidence="2">
    <name type="scientific">marine metagenome</name>
    <dbReference type="NCBI Taxonomy" id="408172"/>
    <lineage>
        <taxon>unclassified sequences</taxon>
        <taxon>metagenomes</taxon>
        <taxon>ecological metagenomes</taxon>
    </lineage>
</organism>
<feature type="domain" description="Aminotransferase class V" evidence="1">
    <location>
        <begin position="19"/>
        <end position="372"/>
    </location>
</feature>
<dbReference type="AlphaFoldDB" id="A0A381QCE1"/>
<dbReference type="SUPFAM" id="SSF53383">
    <property type="entry name" value="PLP-dependent transferases"/>
    <property type="match status" value="1"/>
</dbReference>
<dbReference type="Pfam" id="PF00266">
    <property type="entry name" value="Aminotran_5"/>
    <property type="match status" value="1"/>
</dbReference>